<feature type="transmembrane region" description="Helical" evidence="2">
    <location>
        <begin position="108"/>
        <end position="129"/>
    </location>
</feature>
<sequence>MTELGARLKEARVAKGYSLDDLQEMTKIQKRYLAGIEEGNYSTMPGPFYVRAFIKQYADAVGLDSDELLEVYKQDVPNTTNESITSSMSSSPVRRRPISKSRSKIGEIIPMILVAVFVIALIVVVWFLYQNIASKDDPKETNNSSDVILEENPVEQTPDDADEPEQEPADETPVVEEEPVDEPVQTIEVGTTQGQDTNYVLSNTDAFVIKAVAKGDSWLSIKDQNGKEFIGAEGKGLKAGETFELDVSTVESARIRVGSTPNVEVFINDEKVPYSNDNVTQNLLIQFNKSE</sequence>
<keyword evidence="2" id="KW-0812">Transmembrane</keyword>
<accession>A0A385YUR3</accession>
<keyword evidence="2" id="KW-1133">Transmembrane helix</keyword>
<dbReference type="PROSITE" id="PS50943">
    <property type="entry name" value="HTH_CROC1"/>
    <property type="match status" value="1"/>
</dbReference>
<dbReference type="SUPFAM" id="SSF47413">
    <property type="entry name" value="lambda repressor-like DNA-binding domains"/>
    <property type="match status" value="1"/>
</dbReference>
<dbReference type="InterPro" id="IPR001387">
    <property type="entry name" value="Cro/C1-type_HTH"/>
</dbReference>
<name>A0A385YUR3_9BACL</name>
<keyword evidence="5" id="KW-1185">Reference proteome</keyword>
<proteinExistence type="predicted"/>
<dbReference type="Gene3D" id="1.10.260.40">
    <property type="entry name" value="lambda repressor-like DNA-binding domains"/>
    <property type="match status" value="1"/>
</dbReference>
<dbReference type="CDD" id="cd00093">
    <property type="entry name" value="HTH_XRE"/>
    <property type="match status" value="1"/>
</dbReference>
<feature type="region of interest" description="Disordered" evidence="1">
    <location>
        <begin position="137"/>
        <end position="180"/>
    </location>
</feature>
<evidence type="ECO:0000256" key="1">
    <source>
        <dbReference type="SAM" id="MobiDB-lite"/>
    </source>
</evidence>
<dbReference type="EMBL" id="CP032418">
    <property type="protein sequence ID" value="AYC29302.1"/>
    <property type="molecule type" value="Genomic_DNA"/>
</dbReference>
<protein>
    <submittedName>
        <fullName evidence="4">Helix-turn-helix domain-containing protein</fullName>
    </submittedName>
</protein>
<evidence type="ECO:0000259" key="3">
    <source>
        <dbReference type="PROSITE" id="PS50943"/>
    </source>
</evidence>
<dbReference type="SMART" id="SM00530">
    <property type="entry name" value="HTH_XRE"/>
    <property type="match status" value="1"/>
</dbReference>
<evidence type="ECO:0000256" key="2">
    <source>
        <dbReference type="SAM" id="Phobius"/>
    </source>
</evidence>
<organism evidence="4 5">
    <name type="scientific">Paenisporosarcina cavernae</name>
    <dbReference type="NCBI Taxonomy" id="2320858"/>
    <lineage>
        <taxon>Bacteria</taxon>
        <taxon>Bacillati</taxon>
        <taxon>Bacillota</taxon>
        <taxon>Bacilli</taxon>
        <taxon>Bacillales</taxon>
        <taxon>Caryophanaceae</taxon>
        <taxon>Paenisporosarcina</taxon>
    </lineage>
</organism>
<feature type="domain" description="HTH cro/C1-type" evidence="3">
    <location>
        <begin position="8"/>
        <end position="68"/>
    </location>
</feature>
<dbReference type="KEGG" id="paek:D3873_05185"/>
<dbReference type="PANTHER" id="PTHR34475">
    <property type="match status" value="1"/>
</dbReference>
<dbReference type="Pfam" id="PF13413">
    <property type="entry name" value="HTH_25"/>
    <property type="match status" value="1"/>
</dbReference>
<dbReference type="InterPro" id="IPR010982">
    <property type="entry name" value="Lambda_DNA-bd_dom_sf"/>
</dbReference>
<dbReference type="Proteomes" id="UP000265725">
    <property type="component" value="Chromosome"/>
</dbReference>
<evidence type="ECO:0000313" key="4">
    <source>
        <dbReference type="EMBL" id="AYC29302.1"/>
    </source>
</evidence>
<dbReference type="Pfam" id="PF13464">
    <property type="entry name" value="RodZ_C"/>
    <property type="match status" value="1"/>
</dbReference>
<dbReference type="OrthoDB" id="9797543at2"/>
<dbReference type="AlphaFoldDB" id="A0A385YUR3"/>
<evidence type="ECO:0000313" key="5">
    <source>
        <dbReference type="Proteomes" id="UP000265725"/>
    </source>
</evidence>
<reference evidence="5" key="1">
    <citation type="submission" date="2018-09" db="EMBL/GenBank/DDBJ databases">
        <authorList>
            <person name="Zhu H."/>
        </authorList>
    </citation>
    <scope>NUCLEOTIDE SEQUENCE [LARGE SCALE GENOMIC DNA]</scope>
    <source>
        <strain evidence="5">K2R23-3</strain>
    </source>
</reference>
<dbReference type="PANTHER" id="PTHR34475:SF1">
    <property type="entry name" value="CYTOSKELETON PROTEIN RODZ"/>
    <property type="match status" value="1"/>
</dbReference>
<dbReference type="GO" id="GO:0003677">
    <property type="term" value="F:DNA binding"/>
    <property type="evidence" value="ECO:0007669"/>
    <property type="project" value="InterPro"/>
</dbReference>
<feature type="compositionally biased region" description="Acidic residues" evidence="1">
    <location>
        <begin position="148"/>
        <end position="180"/>
    </location>
</feature>
<gene>
    <name evidence="4" type="ORF">D3873_05185</name>
</gene>
<dbReference type="InterPro" id="IPR025194">
    <property type="entry name" value="RodZ-like_C"/>
</dbReference>
<keyword evidence="2" id="KW-0472">Membrane</keyword>
<dbReference type="InterPro" id="IPR050400">
    <property type="entry name" value="Bact_Cytoskel_RodZ"/>
</dbReference>